<evidence type="ECO:0000313" key="1">
    <source>
        <dbReference type="EMBL" id="MCQ4333324.1"/>
    </source>
</evidence>
<sequence>MNCNKCRSIGALWAIGQGLTSALAPQLSVVFIRKMIGKNFENAGELEAKPEYVRQIRALGIGLAAAGIATLAMERVADPDEN</sequence>
<proteinExistence type="predicted"/>
<evidence type="ECO:0000313" key="2">
    <source>
        <dbReference type="Proteomes" id="UP001139494"/>
    </source>
</evidence>
<protein>
    <submittedName>
        <fullName evidence="1">Uncharacterized protein</fullName>
    </submittedName>
</protein>
<comment type="caution">
    <text evidence="1">The sequence shown here is derived from an EMBL/GenBank/DDBJ whole genome shotgun (WGS) entry which is preliminary data.</text>
</comment>
<reference evidence="1" key="1">
    <citation type="journal article" date="2023" name="Front. Microbiol.">
        <title>Genomic-based phylogenetic and metabolic analyses of the genus Natronomonas, and description of Natronomonas aquatica sp. nov.</title>
        <authorList>
            <person name="Garcia-Roldan A."/>
            <person name="Duran-Viseras A."/>
            <person name="de la Haba R.R."/>
            <person name="Corral P."/>
            <person name="Sanchez-Porro C."/>
            <person name="Ventosa A."/>
        </authorList>
    </citation>
    <scope>NUCLEOTIDE SEQUENCE</scope>
    <source>
        <strain evidence="1">F2-12</strain>
    </source>
</reference>
<organism evidence="1 2">
    <name type="scientific">Natronomonas aquatica</name>
    <dbReference type="NCBI Taxonomy" id="2841590"/>
    <lineage>
        <taxon>Archaea</taxon>
        <taxon>Methanobacteriati</taxon>
        <taxon>Methanobacteriota</taxon>
        <taxon>Stenosarchaea group</taxon>
        <taxon>Halobacteria</taxon>
        <taxon>Halobacteriales</taxon>
        <taxon>Natronomonadaceae</taxon>
        <taxon>Natronomonas</taxon>
    </lineage>
</organism>
<dbReference type="AlphaFoldDB" id="A0A9R1CTC5"/>
<name>A0A9R1CTC5_9EURY</name>
<dbReference type="Proteomes" id="UP001139494">
    <property type="component" value="Unassembled WGS sequence"/>
</dbReference>
<dbReference type="EMBL" id="JAHLKM010000007">
    <property type="protein sequence ID" value="MCQ4333324.1"/>
    <property type="molecule type" value="Genomic_DNA"/>
</dbReference>
<keyword evidence="2" id="KW-1185">Reference proteome</keyword>
<accession>A0A9R1CTC5</accession>
<dbReference type="RefSeq" id="WP_256029348.1">
    <property type="nucleotide sequence ID" value="NZ_JAHLKM010000007.1"/>
</dbReference>
<gene>
    <name evidence="1" type="ORF">KM295_07500</name>
</gene>